<dbReference type="OrthoDB" id="2627968at2"/>
<accession>A0A7X3JXY1</accession>
<keyword evidence="1" id="KW-0812">Transmembrane</keyword>
<comment type="caution">
    <text evidence="2">The sequence shown here is derived from an EMBL/GenBank/DDBJ whole genome shotgun (WGS) entry which is preliminary data.</text>
</comment>
<keyword evidence="3" id="KW-1185">Reference proteome</keyword>
<dbReference type="EMBL" id="RHLK01000002">
    <property type="protein sequence ID" value="MVO98491.1"/>
    <property type="molecule type" value="Genomic_DNA"/>
</dbReference>
<gene>
    <name evidence="2" type="ORF">EDM21_02905</name>
</gene>
<protein>
    <recommendedName>
        <fullName evidence="4">Signal transduction histidine kinase</fullName>
    </recommendedName>
</protein>
<feature type="transmembrane region" description="Helical" evidence="1">
    <location>
        <begin position="6"/>
        <end position="24"/>
    </location>
</feature>
<keyword evidence="1" id="KW-1133">Transmembrane helix</keyword>
<dbReference type="AlphaFoldDB" id="A0A7X3JXY1"/>
<feature type="transmembrane region" description="Helical" evidence="1">
    <location>
        <begin position="36"/>
        <end position="56"/>
    </location>
</feature>
<organism evidence="2 3">
    <name type="scientific">Paenibacillus lutrae</name>
    <dbReference type="NCBI Taxonomy" id="2078573"/>
    <lineage>
        <taxon>Bacteria</taxon>
        <taxon>Bacillati</taxon>
        <taxon>Bacillota</taxon>
        <taxon>Bacilli</taxon>
        <taxon>Bacillales</taxon>
        <taxon>Paenibacillaceae</taxon>
        <taxon>Paenibacillus</taxon>
    </lineage>
</organism>
<dbReference type="RefSeq" id="WP_068773680.1">
    <property type="nucleotide sequence ID" value="NZ_RHLK01000002.1"/>
</dbReference>
<proteinExistence type="predicted"/>
<evidence type="ECO:0008006" key="4">
    <source>
        <dbReference type="Google" id="ProtNLM"/>
    </source>
</evidence>
<reference evidence="2 3" key="1">
    <citation type="journal article" date="2019" name="Microorganisms">
        <title>Paenibacillus lutrae sp. nov., A Chitinolytic Species Isolated from A River Otter in Castril Natural Park, Granada, Spain.</title>
        <authorList>
            <person name="Rodriguez M."/>
            <person name="Reina J.C."/>
            <person name="Bejar V."/>
            <person name="Llamas I."/>
        </authorList>
    </citation>
    <scope>NUCLEOTIDE SEQUENCE [LARGE SCALE GENOMIC DNA]</scope>
    <source>
        <strain evidence="2 3">N10</strain>
    </source>
</reference>
<evidence type="ECO:0000313" key="2">
    <source>
        <dbReference type="EMBL" id="MVO98491.1"/>
    </source>
</evidence>
<evidence type="ECO:0000256" key="1">
    <source>
        <dbReference type="SAM" id="Phobius"/>
    </source>
</evidence>
<dbReference type="Proteomes" id="UP000490800">
    <property type="component" value="Unassembled WGS sequence"/>
</dbReference>
<name>A0A7X3JXY1_9BACL</name>
<evidence type="ECO:0000313" key="3">
    <source>
        <dbReference type="Proteomes" id="UP000490800"/>
    </source>
</evidence>
<sequence length="63" mass="6951">MSFFNDVLLFVIAGFALACIVLLSRSRLPDHMKRPMAIFALIMVLCSFSLVVISLFKLGSTGQ</sequence>
<keyword evidence="1" id="KW-0472">Membrane</keyword>